<feature type="transmembrane region" description="Helical" evidence="5">
    <location>
        <begin position="95"/>
        <end position="116"/>
    </location>
</feature>
<dbReference type="PANTHER" id="PTHR42727:SF1">
    <property type="entry name" value="PHOSPHATE TRANSPORT SYSTEM PERMEASE"/>
    <property type="match status" value="1"/>
</dbReference>
<dbReference type="InterPro" id="IPR011864">
    <property type="entry name" value="Phosphate_PstC"/>
</dbReference>
<feature type="transmembrane region" description="Helical" evidence="5">
    <location>
        <begin position="21"/>
        <end position="46"/>
    </location>
</feature>
<feature type="transmembrane region" description="Helical" evidence="5">
    <location>
        <begin position="163"/>
        <end position="183"/>
    </location>
</feature>
<keyword evidence="6" id="KW-1003">Cell membrane</keyword>
<evidence type="ECO:0000256" key="1">
    <source>
        <dbReference type="ARBA" id="ARBA00004141"/>
    </source>
</evidence>
<keyword evidence="6" id="KW-0592">Phosphate transport</keyword>
<protein>
    <recommendedName>
        <fullName evidence="6">Phosphate transport system permease protein</fullName>
    </recommendedName>
</protein>
<evidence type="ECO:0000256" key="5">
    <source>
        <dbReference type="RuleBase" id="RU363032"/>
    </source>
</evidence>
<evidence type="ECO:0000256" key="3">
    <source>
        <dbReference type="ARBA" id="ARBA00022989"/>
    </source>
</evidence>
<dbReference type="GO" id="GO:0005886">
    <property type="term" value="C:plasma membrane"/>
    <property type="evidence" value="ECO:0007669"/>
    <property type="project" value="UniProtKB-SubCell"/>
</dbReference>
<evidence type="ECO:0000256" key="2">
    <source>
        <dbReference type="ARBA" id="ARBA00022692"/>
    </source>
</evidence>
<dbReference type="Pfam" id="PF00528">
    <property type="entry name" value="BPD_transp_1"/>
    <property type="match status" value="1"/>
</dbReference>
<dbReference type="GO" id="GO:0005315">
    <property type="term" value="F:phosphate transmembrane transporter activity"/>
    <property type="evidence" value="ECO:0007669"/>
    <property type="project" value="InterPro"/>
</dbReference>
<comment type="similarity">
    <text evidence="6">Belongs to the binding-protein-dependent transport system permease family. CysTW subfamily.</text>
</comment>
<evidence type="ECO:0000256" key="4">
    <source>
        <dbReference type="ARBA" id="ARBA00023136"/>
    </source>
</evidence>
<dbReference type="NCBIfam" id="TIGR02138">
    <property type="entry name" value="phosphate_pstC"/>
    <property type="match status" value="1"/>
</dbReference>
<sequence>MGADNLDDSLTTQTENSPRELLARSFFFVCAFVSILTTVGIVFVLVTEATTFFSETAGLRGVTGPTVSIVDFLTGTEFSIASEQFGVLPLLSGTLAIVVGAAVIALPLGVATAIYLSEYADPQTRKYLKPALEILAGVPTVIYGYFAVEYITPLLERYLFPDIGFFNALSASIVVGIMIIPMVSSISEDAMSAVPDDLREAGYGMGATKFDVSTGIVVPAAISGIFSSFILAISRAIGETMAVTIAAGASPKLVEFGTVGAGPVSVPYPDPAYFLEPIQTMTSAMVQLLFSDITGGGVAYRSLFGIGITLFVITLIMNVLSDWVASRYQEDYD</sequence>
<dbReference type="RefSeq" id="WP_158204488.1">
    <property type="nucleotide sequence ID" value="NZ_WSZK01000015.1"/>
</dbReference>
<dbReference type="PANTHER" id="PTHR42727">
    <property type="entry name" value="PHOSPHATE TRANSPORT SYSTEM PERMEASE PROTEIN"/>
    <property type="match status" value="1"/>
</dbReference>
<feature type="transmembrane region" description="Helical" evidence="5">
    <location>
        <begin position="298"/>
        <end position="320"/>
    </location>
</feature>
<proteinExistence type="inferred from homology"/>
<feature type="transmembrane region" description="Helical" evidence="5">
    <location>
        <begin position="212"/>
        <end position="233"/>
    </location>
</feature>
<dbReference type="PROSITE" id="PS50928">
    <property type="entry name" value="ABC_TM1"/>
    <property type="match status" value="1"/>
</dbReference>
<gene>
    <name evidence="8" type="primary">pstC</name>
    <name evidence="8" type="ORF">GQS65_10160</name>
</gene>
<organism evidence="8 9">
    <name type="scientific">Halomarina oriensis</name>
    <dbReference type="NCBI Taxonomy" id="671145"/>
    <lineage>
        <taxon>Archaea</taxon>
        <taxon>Methanobacteriati</taxon>
        <taxon>Methanobacteriota</taxon>
        <taxon>Stenosarchaea group</taxon>
        <taxon>Halobacteria</taxon>
        <taxon>Halobacteriales</taxon>
        <taxon>Natronomonadaceae</taxon>
        <taxon>Halomarina</taxon>
    </lineage>
</organism>
<name>A0A6B0GLT1_9EURY</name>
<comment type="function">
    <text evidence="6">Part of the binding-protein-dependent transport system for phosphate; probably responsible for the translocation of the substrate across the membrane.</text>
</comment>
<dbReference type="SUPFAM" id="SSF161098">
    <property type="entry name" value="MetI-like"/>
    <property type="match status" value="1"/>
</dbReference>
<feature type="domain" description="ABC transmembrane type-1" evidence="7">
    <location>
        <begin position="91"/>
        <end position="321"/>
    </location>
</feature>
<evidence type="ECO:0000259" key="7">
    <source>
        <dbReference type="PROSITE" id="PS50928"/>
    </source>
</evidence>
<reference evidence="8 9" key="1">
    <citation type="submission" date="2019-12" db="EMBL/GenBank/DDBJ databases">
        <title>Halocatena pleomorpha gen. nov. sp. nov., an extremely halophilic archaeon of family Halobacteriaceae isolated from saltpan soil.</title>
        <authorList>
            <person name="Pal Y."/>
            <person name="Verma A."/>
            <person name="Krishnamurthi S."/>
            <person name="Kumar P."/>
        </authorList>
    </citation>
    <scope>NUCLEOTIDE SEQUENCE [LARGE SCALE GENOMIC DNA]</scope>
    <source>
        <strain evidence="8 9">JCM 16495</strain>
    </source>
</reference>
<dbReference type="AlphaFoldDB" id="A0A6B0GLT1"/>
<comment type="caution">
    <text evidence="6">Lacks conserved residue(s) required for the propagation of feature annotation.</text>
</comment>
<keyword evidence="5" id="KW-0813">Transport</keyword>
<keyword evidence="3 5" id="KW-1133">Transmembrane helix</keyword>
<accession>A0A6B0GLT1</accession>
<dbReference type="GO" id="GO:0006817">
    <property type="term" value="P:phosphate ion transport"/>
    <property type="evidence" value="ECO:0007669"/>
    <property type="project" value="UniProtKB-KW"/>
</dbReference>
<evidence type="ECO:0000256" key="6">
    <source>
        <dbReference type="RuleBase" id="RU363054"/>
    </source>
</evidence>
<keyword evidence="4 5" id="KW-0472">Membrane</keyword>
<dbReference type="Proteomes" id="UP000451471">
    <property type="component" value="Unassembled WGS sequence"/>
</dbReference>
<evidence type="ECO:0000313" key="8">
    <source>
        <dbReference type="EMBL" id="MWG34851.1"/>
    </source>
</evidence>
<dbReference type="EMBL" id="WSZK01000015">
    <property type="protein sequence ID" value="MWG34851.1"/>
    <property type="molecule type" value="Genomic_DNA"/>
</dbReference>
<evidence type="ECO:0000313" key="9">
    <source>
        <dbReference type="Proteomes" id="UP000451471"/>
    </source>
</evidence>
<dbReference type="CDD" id="cd06261">
    <property type="entry name" value="TM_PBP2"/>
    <property type="match status" value="1"/>
</dbReference>
<dbReference type="OrthoDB" id="338493at2157"/>
<comment type="caution">
    <text evidence="8">The sequence shown here is derived from an EMBL/GenBank/DDBJ whole genome shotgun (WGS) entry which is preliminary data.</text>
</comment>
<dbReference type="Gene3D" id="1.10.3720.10">
    <property type="entry name" value="MetI-like"/>
    <property type="match status" value="1"/>
</dbReference>
<comment type="subcellular location">
    <subcellularLocation>
        <location evidence="5">Cell membrane</location>
        <topology evidence="5">Multi-pass membrane protein</topology>
    </subcellularLocation>
    <subcellularLocation>
        <location evidence="1">Membrane</location>
        <topology evidence="1">Multi-pass membrane protein</topology>
    </subcellularLocation>
</comment>
<dbReference type="InterPro" id="IPR000515">
    <property type="entry name" value="MetI-like"/>
</dbReference>
<keyword evidence="9" id="KW-1185">Reference proteome</keyword>
<dbReference type="InterPro" id="IPR035906">
    <property type="entry name" value="MetI-like_sf"/>
</dbReference>
<keyword evidence="2 5" id="KW-0812">Transmembrane</keyword>